<dbReference type="InterPro" id="IPR014748">
    <property type="entry name" value="Enoyl-CoA_hydra_C"/>
</dbReference>
<protein>
    <recommendedName>
        <fullName evidence="6">Enoyl-CoA hydratase domain-containing protein 3, mitochondrial</fullName>
    </recommendedName>
</protein>
<name>A0A975G283_9CAUL</name>
<keyword evidence="3" id="KW-0809">Transit peptide</keyword>
<keyword evidence="7" id="KW-0456">Lyase</keyword>
<dbReference type="RefSeq" id="WP_211939486.1">
    <property type="nucleotide sequence ID" value="NZ_CP073078.1"/>
</dbReference>
<evidence type="ECO:0000256" key="4">
    <source>
        <dbReference type="ARBA" id="ARBA00023098"/>
    </source>
</evidence>
<dbReference type="SUPFAM" id="SSF52096">
    <property type="entry name" value="ClpP/crotonase"/>
    <property type="match status" value="1"/>
</dbReference>
<dbReference type="GO" id="GO:0016836">
    <property type="term" value="F:hydro-lyase activity"/>
    <property type="evidence" value="ECO:0007669"/>
    <property type="project" value="TreeGrafter"/>
</dbReference>
<dbReference type="InterPro" id="IPR052377">
    <property type="entry name" value="Mitochondrial_ECH-domain"/>
</dbReference>
<dbReference type="InterPro" id="IPR029045">
    <property type="entry name" value="ClpP/crotonase-like_dom_sf"/>
</dbReference>
<evidence type="ECO:0000256" key="5">
    <source>
        <dbReference type="ARBA" id="ARBA00037410"/>
    </source>
</evidence>
<dbReference type="CDD" id="cd06558">
    <property type="entry name" value="crotonase-like"/>
    <property type="match status" value="1"/>
</dbReference>
<dbReference type="NCBIfam" id="NF006008">
    <property type="entry name" value="PRK08139.1"/>
    <property type="match status" value="1"/>
</dbReference>
<evidence type="ECO:0000313" key="8">
    <source>
        <dbReference type="Proteomes" id="UP000676409"/>
    </source>
</evidence>
<dbReference type="Proteomes" id="UP000676409">
    <property type="component" value="Chromosome"/>
</dbReference>
<dbReference type="PANTHER" id="PTHR43602:SF1">
    <property type="entry name" value="ENOYL-COA HYDRATASE DOMAIN-CONTAINING PROTEIN 3, MITOCHONDRIAL"/>
    <property type="match status" value="1"/>
</dbReference>
<keyword evidence="4" id="KW-0443">Lipid metabolism</keyword>
<evidence type="ECO:0000313" key="7">
    <source>
        <dbReference type="EMBL" id="QUD89434.1"/>
    </source>
</evidence>
<organism evidence="7 8">
    <name type="scientific">Phenylobacterium montanum</name>
    <dbReference type="NCBI Taxonomy" id="2823693"/>
    <lineage>
        <taxon>Bacteria</taxon>
        <taxon>Pseudomonadati</taxon>
        <taxon>Pseudomonadota</taxon>
        <taxon>Alphaproteobacteria</taxon>
        <taxon>Caulobacterales</taxon>
        <taxon>Caulobacteraceae</taxon>
        <taxon>Phenylobacterium</taxon>
    </lineage>
</organism>
<keyword evidence="2" id="KW-0276">Fatty acid metabolism</keyword>
<comment type="similarity">
    <text evidence="1">Belongs to the enoyl-CoA hydratase/isomerase family.</text>
</comment>
<reference evidence="7" key="1">
    <citation type="submission" date="2021-04" db="EMBL/GenBank/DDBJ databases">
        <title>The complete genome sequence of Caulobacter sp. S6.</title>
        <authorList>
            <person name="Tang Y."/>
            <person name="Ouyang W."/>
            <person name="Liu Q."/>
            <person name="Huang B."/>
            <person name="Guo Z."/>
            <person name="Lei P."/>
        </authorList>
    </citation>
    <scope>NUCLEOTIDE SEQUENCE</scope>
    <source>
        <strain evidence="7">S6</strain>
    </source>
</reference>
<dbReference type="GO" id="GO:0006631">
    <property type="term" value="P:fatty acid metabolic process"/>
    <property type="evidence" value="ECO:0007669"/>
    <property type="project" value="UniProtKB-KW"/>
</dbReference>
<dbReference type="Gene3D" id="3.90.226.10">
    <property type="entry name" value="2-enoyl-CoA Hydratase, Chain A, domain 1"/>
    <property type="match status" value="1"/>
</dbReference>
<gene>
    <name evidence="7" type="ORF">KCG34_06015</name>
</gene>
<dbReference type="InterPro" id="IPR001753">
    <property type="entry name" value="Enoyl-CoA_hydra/iso"/>
</dbReference>
<dbReference type="PANTHER" id="PTHR43602">
    <property type="match status" value="1"/>
</dbReference>
<evidence type="ECO:0000256" key="3">
    <source>
        <dbReference type="ARBA" id="ARBA00022946"/>
    </source>
</evidence>
<dbReference type="Gene3D" id="1.10.12.10">
    <property type="entry name" value="Lyase 2-enoyl-coa Hydratase, Chain A, domain 2"/>
    <property type="match status" value="1"/>
</dbReference>
<evidence type="ECO:0000256" key="6">
    <source>
        <dbReference type="ARBA" id="ARBA00040545"/>
    </source>
</evidence>
<evidence type="ECO:0000256" key="2">
    <source>
        <dbReference type="ARBA" id="ARBA00022832"/>
    </source>
</evidence>
<comment type="function">
    <text evidence="5">May play a role in fatty acid biosynthesis and insulin sensitivity.</text>
</comment>
<dbReference type="KEGG" id="caul:KCG34_06015"/>
<accession>A0A975G283</accession>
<keyword evidence="8" id="KW-1185">Reference proteome</keyword>
<dbReference type="Pfam" id="PF00378">
    <property type="entry name" value="ECH_1"/>
    <property type="match status" value="1"/>
</dbReference>
<dbReference type="EMBL" id="CP073078">
    <property type="protein sequence ID" value="QUD89434.1"/>
    <property type="molecule type" value="Genomic_DNA"/>
</dbReference>
<dbReference type="AlphaFoldDB" id="A0A975G283"/>
<proteinExistence type="inferred from homology"/>
<sequence>MSDEPLVLAEDHGRVRRLVMNRPERRNPLSQAMIAALREALARAVEDEGVRVIVLAAAGPVYSAGHDFAEMYGHLADADRGLAFFRRLMGDCSALMQAIVTAPKPVIAAVRGVATAAGCQLVASCDLAIAEAGTRFATPGVNNGLFCSTPMVALSRAVPRKQAMEMLLMGEFVGAEQALAMGLVNRVVPAGELEATVMAMATHIATRSSQAIAYGKRLFQQQLDLDLAEAYARASEVMAINMLESDPAEGIAAFLEKRRPEWMDAS</sequence>
<evidence type="ECO:0000256" key="1">
    <source>
        <dbReference type="ARBA" id="ARBA00005254"/>
    </source>
</evidence>